<dbReference type="InterPro" id="IPR031127">
    <property type="entry name" value="E3_UB_ligase_RBR"/>
</dbReference>
<dbReference type="GO" id="GO:0008270">
    <property type="term" value="F:zinc ion binding"/>
    <property type="evidence" value="ECO:0007669"/>
    <property type="project" value="UniProtKB-KW"/>
</dbReference>
<dbReference type="PROSITE" id="PS51873">
    <property type="entry name" value="TRIAD"/>
    <property type="match status" value="1"/>
</dbReference>
<dbReference type="InterPro" id="IPR001841">
    <property type="entry name" value="Znf_RING"/>
</dbReference>
<evidence type="ECO:0000259" key="11">
    <source>
        <dbReference type="PROSITE" id="PS50089"/>
    </source>
</evidence>
<dbReference type="Pfam" id="PF01485">
    <property type="entry name" value="IBR"/>
    <property type="match status" value="1"/>
</dbReference>
<evidence type="ECO:0000256" key="10">
    <source>
        <dbReference type="SAM" id="MobiDB-lite"/>
    </source>
</evidence>
<evidence type="ECO:0000256" key="5">
    <source>
        <dbReference type="ARBA" id="ARBA00022737"/>
    </source>
</evidence>
<feature type="domain" description="RING-type" evidence="11">
    <location>
        <begin position="210"/>
        <end position="254"/>
    </location>
</feature>
<organism evidence="13 14">
    <name type="scientific">Exophiala spinifera</name>
    <dbReference type="NCBI Taxonomy" id="91928"/>
    <lineage>
        <taxon>Eukaryota</taxon>
        <taxon>Fungi</taxon>
        <taxon>Dikarya</taxon>
        <taxon>Ascomycota</taxon>
        <taxon>Pezizomycotina</taxon>
        <taxon>Eurotiomycetes</taxon>
        <taxon>Chaetothyriomycetidae</taxon>
        <taxon>Chaetothyriales</taxon>
        <taxon>Herpotrichiellaceae</taxon>
        <taxon>Exophiala</taxon>
    </lineage>
</organism>
<name>A0A0D1YPJ2_9EURO</name>
<keyword evidence="14" id="KW-1185">Reference proteome</keyword>
<keyword evidence="3" id="KW-0808">Transferase</keyword>
<dbReference type="GeneID" id="27331385"/>
<dbReference type="InterPro" id="IPR002867">
    <property type="entry name" value="IBR_dom"/>
</dbReference>
<evidence type="ECO:0000256" key="7">
    <source>
        <dbReference type="ARBA" id="ARBA00022786"/>
    </source>
</evidence>
<keyword evidence="7" id="KW-0833">Ubl conjugation pathway</keyword>
<keyword evidence="6 9" id="KW-0863">Zinc-finger</keyword>
<feature type="compositionally biased region" description="Low complexity" evidence="10">
    <location>
        <begin position="28"/>
        <end position="40"/>
    </location>
</feature>
<dbReference type="CDD" id="cd22584">
    <property type="entry name" value="Rcat_RBR_unk"/>
    <property type="match status" value="1"/>
</dbReference>
<evidence type="ECO:0000256" key="2">
    <source>
        <dbReference type="ARBA" id="ARBA00012251"/>
    </source>
</evidence>
<evidence type="ECO:0000256" key="3">
    <source>
        <dbReference type="ARBA" id="ARBA00022679"/>
    </source>
</evidence>
<accession>A0A0D1YPJ2</accession>
<dbReference type="Proteomes" id="UP000053328">
    <property type="component" value="Unassembled WGS sequence"/>
</dbReference>
<evidence type="ECO:0000313" key="14">
    <source>
        <dbReference type="Proteomes" id="UP000053328"/>
    </source>
</evidence>
<keyword evidence="8" id="KW-0862">Zinc</keyword>
<dbReference type="Gene3D" id="3.30.40.10">
    <property type="entry name" value="Zinc/RING finger domain, C3HC4 (zinc finger)"/>
    <property type="match status" value="1"/>
</dbReference>
<reference evidence="13 14" key="1">
    <citation type="submission" date="2015-01" db="EMBL/GenBank/DDBJ databases">
        <title>The Genome Sequence of Exophiala spinifera CBS89968.</title>
        <authorList>
            <consortium name="The Broad Institute Genomics Platform"/>
            <person name="Cuomo C."/>
            <person name="de Hoog S."/>
            <person name="Gorbushina A."/>
            <person name="Stielow B."/>
            <person name="Teixiera M."/>
            <person name="Abouelleil A."/>
            <person name="Chapman S.B."/>
            <person name="Priest M."/>
            <person name="Young S.K."/>
            <person name="Wortman J."/>
            <person name="Nusbaum C."/>
            <person name="Birren B."/>
        </authorList>
    </citation>
    <scope>NUCLEOTIDE SEQUENCE [LARGE SCALE GENOMIC DNA]</scope>
    <source>
        <strain evidence="13 14">CBS 89968</strain>
    </source>
</reference>
<keyword evidence="5" id="KW-0677">Repeat</keyword>
<dbReference type="GO" id="GO:0061630">
    <property type="term" value="F:ubiquitin protein ligase activity"/>
    <property type="evidence" value="ECO:0007669"/>
    <property type="project" value="UniProtKB-EC"/>
</dbReference>
<comment type="catalytic activity">
    <reaction evidence="1">
        <text>[E2 ubiquitin-conjugating enzyme]-S-ubiquitinyl-L-cysteine + [acceptor protein]-L-lysine = [E2 ubiquitin-conjugating enzyme]-L-cysteine + [acceptor protein]-N(6)-ubiquitinyl-L-lysine.</text>
        <dbReference type="EC" id="2.3.2.31"/>
    </reaction>
</comment>
<sequence>MASEQEGPLTNLDPNRMASDQEQEPLNTSSTGTSSDSMVSGETDRLTEPIDQELPWDQVLQSTEPGIRETASESMNTLQESGYQTTTTDQESNPTDQGTNSVASDQTSHDHDHPRDPSLSPLPVVLFHLESETLSHEDAQNLIDFANGLVSDVTISGVGVSIRHTQSPMARASSGPRFDRTSFGYEAYSQRYLQDVTRVDPIKTEDDDECIICHRDVSEVRLHLLSCGHRSCRTCLNQLVSISTQDMGSFPPRCCFSAIDVEEYEYLLDDNVIEHFNRVVEEFSDQSRFFCSNMRCSAYINTGRLQLAQGKFVTCHKCGLETCKECRRGADAHQCPPPEEPMDPASRELFRQRGYKRCPACGIYCERAGGCPMLRCRCGQSFCFSCGRPSRTGDSCNCFPLETWDAPHMTLTSRDPFGPRRVEGRANLGAMPHWYPALYQPSMTTVAEERTSVPQHEQRQFQAQPPPTQPTLSVDIMNQPVSNAVRYYPGHTGVSLPPSRPVHPSGPPMAERQPPVPNREFGSVGVRHQNSARSIPEDVREAERHVQRWEESFFEPEARQGAPTTTRQQARNQHLPGTTYAAPMLPHPHVLPLPIRLPQPGFPTFQPDNAFLNPRRAPQPPRGNSRADRPREDQDTNVSPQNFNSGR</sequence>
<evidence type="ECO:0000256" key="1">
    <source>
        <dbReference type="ARBA" id="ARBA00001798"/>
    </source>
</evidence>
<dbReference type="HOGENOM" id="CLU_423366_0_0_1"/>
<keyword evidence="4" id="KW-0479">Metal-binding</keyword>
<feature type="compositionally biased region" description="Polar residues" evidence="10">
    <location>
        <begin position="636"/>
        <end position="647"/>
    </location>
</feature>
<feature type="compositionally biased region" description="Basic and acidic residues" evidence="10">
    <location>
        <begin position="625"/>
        <end position="634"/>
    </location>
</feature>
<dbReference type="EMBL" id="KN847494">
    <property type="protein sequence ID" value="KIW17111.1"/>
    <property type="molecule type" value="Genomic_DNA"/>
</dbReference>
<feature type="region of interest" description="Disordered" evidence="10">
    <location>
        <begin position="1"/>
        <end position="119"/>
    </location>
</feature>
<dbReference type="SUPFAM" id="SSF57850">
    <property type="entry name" value="RING/U-box"/>
    <property type="match status" value="2"/>
</dbReference>
<feature type="compositionally biased region" description="Polar residues" evidence="10">
    <location>
        <begin position="72"/>
        <end position="106"/>
    </location>
</feature>
<dbReference type="InterPro" id="IPR044066">
    <property type="entry name" value="TRIAD_supradom"/>
</dbReference>
<gene>
    <name evidence="13" type="ORF">PV08_04302</name>
</gene>
<feature type="region of interest" description="Disordered" evidence="10">
    <location>
        <begin position="595"/>
        <end position="647"/>
    </location>
</feature>
<dbReference type="PROSITE" id="PS50089">
    <property type="entry name" value="ZF_RING_2"/>
    <property type="match status" value="1"/>
</dbReference>
<feature type="compositionally biased region" description="Basic and acidic residues" evidence="10">
    <location>
        <begin position="107"/>
        <end position="116"/>
    </location>
</feature>
<evidence type="ECO:0000256" key="9">
    <source>
        <dbReference type="PROSITE-ProRule" id="PRU00175"/>
    </source>
</evidence>
<evidence type="ECO:0000259" key="12">
    <source>
        <dbReference type="PROSITE" id="PS51873"/>
    </source>
</evidence>
<proteinExistence type="predicted"/>
<evidence type="ECO:0000313" key="13">
    <source>
        <dbReference type="EMBL" id="KIW17111.1"/>
    </source>
</evidence>
<dbReference type="STRING" id="91928.A0A0D1YPJ2"/>
<dbReference type="GO" id="GO:0016567">
    <property type="term" value="P:protein ubiquitination"/>
    <property type="evidence" value="ECO:0007669"/>
    <property type="project" value="InterPro"/>
</dbReference>
<evidence type="ECO:0000256" key="4">
    <source>
        <dbReference type="ARBA" id="ARBA00022723"/>
    </source>
</evidence>
<evidence type="ECO:0000256" key="8">
    <source>
        <dbReference type="ARBA" id="ARBA00022833"/>
    </source>
</evidence>
<dbReference type="AlphaFoldDB" id="A0A0D1YPJ2"/>
<dbReference type="VEuPathDB" id="FungiDB:PV08_04302"/>
<dbReference type="Gene3D" id="1.20.120.1750">
    <property type="match status" value="1"/>
</dbReference>
<dbReference type="RefSeq" id="XP_016237327.1">
    <property type="nucleotide sequence ID" value="XM_016378650.1"/>
</dbReference>
<dbReference type="PANTHER" id="PTHR11685">
    <property type="entry name" value="RBR FAMILY RING FINGER AND IBR DOMAIN-CONTAINING"/>
    <property type="match status" value="1"/>
</dbReference>
<dbReference type="InterPro" id="IPR013083">
    <property type="entry name" value="Znf_RING/FYVE/PHD"/>
</dbReference>
<evidence type="ECO:0000256" key="6">
    <source>
        <dbReference type="ARBA" id="ARBA00022771"/>
    </source>
</evidence>
<dbReference type="OrthoDB" id="9977870at2759"/>
<feature type="compositionally biased region" description="Polar residues" evidence="10">
    <location>
        <begin position="18"/>
        <end position="27"/>
    </location>
</feature>
<feature type="domain" description="RING-type" evidence="12">
    <location>
        <begin position="206"/>
        <end position="405"/>
    </location>
</feature>
<protein>
    <recommendedName>
        <fullName evidence="2">RBR-type E3 ubiquitin transferase</fullName>
        <ecNumber evidence="2">2.3.2.31</ecNumber>
    </recommendedName>
</protein>
<dbReference type="EC" id="2.3.2.31" evidence="2"/>